<reference evidence="16" key="1">
    <citation type="journal article" date="2020" name="Microb. Genom.">
        <title>Genetic diversity of clinical and environmental Mucorales isolates obtained from an investigation of mucormycosis cases among solid organ transplant recipients.</title>
        <authorList>
            <person name="Nguyen M.H."/>
            <person name="Kaul D."/>
            <person name="Muto C."/>
            <person name="Cheng S.J."/>
            <person name="Richter R.A."/>
            <person name="Bruno V.M."/>
            <person name="Liu G."/>
            <person name="Beyhan S."/>
            <person name="Sundermann A.J."/>
            <person name="Mounaud S."/>
            <person name="Pasculle A.W."/>
            <person name="Nierman W.C."/>
            <person name="Driscoll E."/>
            <person name="Cumbie R."/>
            <person name="Clancy C.J."/>
            <person name="Dupont C.L."/>
        </authorList>
    </citation>
    <scope>NUCLEOTIDE SEQUENCE</scope>
    <source>
        <strain evidence="16">GL16</strain>
    </source>
</reference>
<feature type="domain" description="Protein kinase" evidence="14">
    <location>
        <begin position="66"/>
        <end position="322"/>
    </location>
</feature>
<keyword evidence="5" id="KW-0808">Transferase</keyword>
<protein>
    <submittedName>
        <fullName evidence="16">Uncharacterized protein</fullName>
    </submittedName>
</protein>
<dbReference type="Gene3D" id="1.20.5.1500">
    <property type="match status" value="1"/>
</dbReference>
<dbReference type="FunFam" id="3.30.200.20:FF:000042">
    <property type="entry name" value="Aurora kinase A"/>
    <property type="match status" value="1"/>
</dbReference>
<dbReference type="AlphaFoldDB" id="A0A9P7C6R6"/>
<accession>A0A9P7C6R6</accession>
<dbReference type="EMBL" id="JAANIT010001733">
    <property type="protein sequence ID" value="KAG1538954.1"/>
    <property type="molecule type" value="Genomic_DNA"/>
</dbReference>
<dbReference type="SUPFAM" id="SSF56112">
    <property type="entry name" value="Protein kinase-like (PK-like)"/>
    <property type="match status" value="1"/>
</dbReference>
<dbReference type="PANTHER" id="PTHR24351">
    <property type="entry name" value="RIBOSOMAL PROTEIN S6 KINASE"/>
    <property type="match status" value="1"/>
</dbReference>
<name>A0A9P7C6R6_RHIOR</name>
<evidence type="ECO:0000256" key="9">
    <source>
        <dbReference type="ARBA" id="ARBA00023015"/>
    </source>
</evidence>
<dbReference type="SMART" id="SM00133">
    <property type="entry name" value="S_TK_X"/>
    <property type="match status" value="1"/>
</dbReference>
<feature type="region of interest" description="Disordered" evidence="13">
    <location>
        <begin position="854"/>
        <end position="874"/>
    </location>
</feature>
<keyword evidence="4" id="KW-0597">Phosphoprotein</keyword>
<dbReference type="InterPro" id="IPR000961">
    <property type="entry name" value="AGC-kinase_C"/>
</dbReference>
<dbReference type="GO" id="GO:0005654">
    <property type="term" value="C:nucleoplasm"/>
    <property type="evidence" value="ECO:0007669"/>
    <property type="project" value="UniProtKB-ARBA"/>
</dbReference>
<evidence type="ECO:0000256" key="6">
    <source>
        <dbReference type="ARBA" id="ARBA00022741"/>
    </source>
</evidence>
<dbReference type="PROSITE" id="PS00107">
    <property type="entry name" value="PROTEIN_KINASE_ATP"/>
    <property type="match status" value="1"/>
</dbReference>
<keyword evidence="10" id="KW-0804">Transcription</keyword>
<feature type="region of interest" description="Disordered" evidence="13">
    <location>
        <begin position="422"/>
        <end position="552"/>
    </location>
</feature>
<feature type="region of interest" description="Disordered" evidence="13">
    <location>
        <begin position="14"/>
        <end position="43"/>
    </location>
</feature>
<evidence type="ECO:0000256" key="10">
    <source>
        <dbReference type="ARBA" id="ARBA00023163"/>
    </source>
</evidence>
<dbReference type="PROSITE" id="PS51285">
    <property type="entry name" value="AGC_KINASE_CTER"/>
    <property type="match status" value="1"/>
</dbReference>
<dbReference type="SMART" id="SM00220">
    <property type="entry name" value="S_TKc"/>
    <property type="match status" value="1"/>
</dbReference>
<evidence type="ECO:0000256" key="7">
    <source>
        <dbReference type="ARBA" id="ARBA00022777"/>
    </source>
</evidence>
<feature type="region of interest" description="Disordered" evidence="13">
    <location>
        <begin position="344"/>
        <end position="369"/>
    </location>
</feature>
<dbReference type="Pfam" id="PF00433">
    <property type="entry name" value="Pkinase_C"/>
    <property type="match status" value="1"/>
</dbReference>
<keyword evidence="8 12" id="KW-0067">ATP-binding</keyword>
<keyword evidence="9" id="KW-0805">Transcription regulation</keyword>
<dbReference type="InterPro" id="IPR011009">
    <property type="entry name" value="Kinase-like_dom_sf"/>
</dbReference>
<evidence type="ECO:0000256" key="5">
    <source>
        <dbReference type="ARBA" id="ARBA00022679"/>
    </source>
</evidence>
<evidence type="ECO:0000256" key="11">
    <source>
        <dbReference type="ARBA" id="ARBA00023242"/>
    </source>
</evidence>
<proteinExistence type="predicted"/>
<keyword evidence="2" id="KW-0678">Repressor</keyword>
<dbReference type="InterPro" id="IPR013907">
    <property type="entry name" value="Sds3"/>
</dbReference>
<evidence type="ECO:0000313" key="16">
    <source>
        <dbReference type="EMBL" id="KAG1538954.1"/>
    </source>
</evidence>
<evidence type="ECO:0000256" key="8">
    <source>
        <dbReference type="ARBA" id="ARBA00022840"/>
    </source>
</evidence>
<dbReference type="FunFam" id="1.10.510.10:FF:000048">
    <property type="entry name" value="Protein kinase C"/>
    <property type="match status" value="1"/>
</dbReference>
<evidence type="ECO:0000259" key="14">
    <source>
        <dbReference type="PROSITE" id="PS50011"/>
    </source>
</evidence>
<evidence type="ECO:0000256" key="2">
    <source>
        <dbReference type="ARBA" id="ARBA00022491"/>
    </source>
</evidence>
<feature type="compositionally biased region" description="Basic and acidic residues" evidence="13">
    <location>
        <begin position="33"/>
        <end position="43"/>
    </location>
</feature>
<feature type="compositionally biased region" description="Polar residues" evidence="13">
    <location>
        <begin position="354"/>
        <end position="369"/>
    </location>
</feature>
<comment type="subcellular location">
    <subcellularLocation>
        <location evidence="1">Nucleus</location>
    </subcellularLocation>
</comment>
<dbReference type="Gene3D" id="1.10.510.10">
    <property type="entry name" value="Transferase(Phosphotransferase) domain 1"/>
    <property type="match status" value="1"/>
</dbReference>
<dbReference type="InterPro" id="IPR000719">
    <property type="entry name" value="Prot_kinase_dom"/>
</dbReference>
<evidence type="ECO:0000256" key="12">
    <source>
        <dbReference type="PROSITE-ProRule" id="PRU10141"/>
    </source>
</evidence>
<evidence type="ECO:0000313" key="17">
    <source>
        <dbReference type="Proteomes" id="UP000717996"/>
    </source>
</evidence>
<keyword evidence="7" id="KW-0418">Kinase</keyword>
<dbReference type="Proteomes" id="UP000717996">
    <property type="component" value="Unassembled WGS sequence"/>
</dbReference>
<organism evidence="16 17">
    <name type="scientific">Rhizopus oryzae</name>
    <name type="common">Mucormycosis agent</name>
    <name type="synonym">Rhizopus arrhizus var. delemar</name>
    <dbReference type="NCBI Taxonomy" id="64495"/>
    <lineage>
        <taxon>Eukaryota</taxon>
        <taxon>Fungi</taxon>
        <taxon>Fungi incertae sedis</taxon>
        <taxon>Mucoromycota</taxon>
        <taxon>Mucoromycotina</taxon>
        <taxon>Mucoromycetes</taxon>
        <taxon>Mucorales</taxon>
        <taxon>Mucorineae</taxon>
        <taxon>Rhizopodaceae</taxon>
        <taxon>Rhizopus</taxon>
    </lineage>
</organism>
<keyword evidence="11" id="KW-0539">Nucleus</keyword>
<dbReference type="GO" id="GO:0010468">
    <property type="term" value="P:regulation of gene expression"/>
    <property type="evidence" value="ECO:0007669"/>
    <property type="project" value="UniProtKB-ARBA"/>
</dbReference>
<dbReference type="InterPro" id="IPR008271">
    <property type="entry name" value="Ser/Thr_kinase_AS"/>
</dbReference>
<keyword evidence="3" id="KW-0723">Serine/threonine-protein kinase</keyword>
<dbReference type="PROSITE" id="PS50011">
    <property type="entry name" value="PROTEIN_KINASE_DOM"/>
    <property type="match status" value="1"/>
</dbReference>
<evidence type="ECO:0000259" key="15">
    <source>
        <dbReference type="PROSITE" id="PS51285"/>
    </source>
</evidence>
<evidence type="ECO:0000256" key="3">
    <source>
        <dbReference type="ARBA" id="ARBA00022527"/>
    </source>
</evidence>
<dbReference type="GO" id="GO:0004674">
    <property type="term" value="F:protein serine/threonine kinase activity"/>
    <property type="evidence" value="ECO:0007669"/>
    <property type="project" value="UniProtKB-KW"/>
</dbReference>
<feature type="binding site" evidence="12">
    <location>
        <position position="95"/>
    </location>
    <ligand>
        <name>ATP</name>
        <dbReference type="ChEBI" id="CHEBI:30616"/>
    </ligand>
</feature>
<dbReference type="GO" id="GO:0005524">
    <property type="term" value="F:ATP binding"/>
    <property type="evidence" value="ECO:0007669"/>
    <property type="project" value="UniProtKB-UniRule"/>
</dbReference>
<feature type="compositionally biased region" description="Polar residues" evidence="13">
    <location>
        <begin position="15"/>
        <end position="28"/>
    </location>
</feature>
<sequence>MVNEEVCQQLERLKLSSSVQDPPSNYNSDTDEPLPRQRNSDDQLTKEVVLEHDYSSSPSKVSRDDFESICVLGRGAFGKVFLVKHQKTKELYAMKVLKKASLVVHGRQAIQAKTEREILEEVQHPFIVKLCFAFQTPLELHMILDYAVGGELFRHLSHEGMFSESTAVFYAAELVLALEHLHSLGIVYRDLKPENCLLDREGHVVLTDFGLSKVAVDGKTNTICGTAEYMAPEILMGLEYDITVDWWSLGILLFDMITGSPPFSSNNRKKTIDSILSKKIIFPYYLTADAKDLLSKLLRKNPNARLGAKPKKADAIRRHRFFRTIDWKDLLDRKVTPPIVPIITDPESAENFDPTFTQEGLTASSPPSDDLQHVNSHFLNFSFVNSYPPSVLCEGDDDPLELDATLSALEDDDDDLSALNSILQTGSPGSLSNEEVLDDDLQSDNSSLSSAPDDFPLSRSASPEAPEEVSRKRKGEQPDQAPSKRSKAEESVEGQEEKEDGSETDSKDELKEEKKEIPERKEEEVEKEKEDEKKVSMDLQEEKEEEKMDSEIAENDEDYQQRHKEALDALTHIELEFARLRDKMYQEKMSELNDEALMIANGTHPELVSLMAEIEEKKGKRISSAEAWREHQYANFKKQRDLLSDIHHKKWSMENERKKLNEVSTDRLLLFPDGREMMLHKRELKEETSELSEMKETIGFPMAPNPKGLNSQDIDEDLRLLDLLCQFDKKRSELQFELGLLAKAKQLTKEPNQHTSSLKNLFNKSSAFIKSKFESFRNLASTEPSAKKVMMKTTIHFEPRPHTSLTPLPFMPPTITHYPPKPLVYSPIEPLQPPSNKHLFHRLSMPLMKAYNHHSSDHRFIRRRKSEPENKTKK</sequence>
<gene>
    <name evidence="16" type="ORF">G6F51_009444</name>
</gene>
<feature type="compositionally biased region" description="Acidic residues" evidence="13">
    <location>
        <begin position="491"/>
        <end position="503"/>
    </location>
</feature>
<evidence type="ECO:0000256" key="1">
    <source>
        <dbReference type="ARBA" id="ARBA00004123"/>
    </source>
</evidence>
<dbReference type="InterPro" id="IPR017441">
    <property type="entry name" value="Protein_kinase_ATP_BS"/>
</dbReference>
<comment type="caution">
    <text evidence="16">The sequence shown here is derived from an EMBL/GenBank/DDBJ whole genome shotgun (WGS) entry which is preliminary data.</text>
</comment>
<keyword evidence="6 12" id="KW-0547">Nucleotide-binding</keyword>
<dbReference type="Gene3D" id="3.30.200.20">
    <property type="entry name" value="Phosphorylase Kinase, domain 1"/>
    <property type="match status" value="1"/>
</dbReference>
<feature type="compositionally biased region" description="Basic and acidic residues" evidence="13">
    <location>
        <begin position="504"/>
        <end position="536"/>
    </location>
</feature>
<feature type="domain" description="AGC-kinase C-terminal" evidence="15">
    <location>
        <begin position="323"/>
        <end position="393"/>
    </location>
</feature>
<dbReference type="PROSITE" id="PS00108">
    <property type="entry name" value="PROTEIN_KINASE_ST"/>
    <property type="match status" value="1"/>
</dbReference>
<dbReference type="Pfam" id="PF00069">
    <property type="entry name" value="Pkinase"/>
    <property type="match status" value="1"/>
</dbReference>
<dbReference type="Pfam" id="PF08598">
    <property type="entry name" value="Sds3"/>
    <property type="match status" value="1"/>
</dbReference>
<evidence type="ECO:0000256" key="4">
    <source>
        <dbReference type="ARBA" id="ARBA00022553"/>
    </source>
</evidence>
<evidence type="ECO:0000256" key="13">
    <source>
        <dbReference type="SAM" id="MobiDB-lite"/>
    </source>
</evidence>
<feature type="compositionally biased region" description="Polar residues" evidence="13">
    <location>
        <begin position="422"/>
        <end position="433"/>
    </location>
</feature>
<dbReference type="InterPro" id="IPR017892">
    <property type="entry name" value="Pkinase_C"/>
</dbReference>
<feature type="compositionally biased region" description="Low complexity" evidence="13">
    <location>
        <begin position="443"/>
        <end position="454"/>
    </location>
</feature>
<dbReference type="SMART" id="SM01401">
    <property type="entry name" value="Sds3"/>
    <property type="match status" value="1"/>
</dbReference>